<reference evidence="1" key="1">
    <citation type="submission" date="2014-09" db="EMBL/GenBank/DDBJ databases">
        <authorList>
            <person name="Magalhaes I.L.F."/>
            <person name="Oliveira U."/>
            <person name="Santos F.R."/>
            <person name="Vidigal T.H.D.A."/>
            <person name="Brescovit A.D."/>
            <person name="Santos A.J."/>
        </authorList>
    </citation>
    <scope>NUCLEOTIDE SEQUENCE</scope>
    <source>
        <tissue evidence="1">Shoot tissue taken approximately 20 cm above the soil surface</tissue>
    </source>
</reference>
<sequence length="17" mass="1983">MCMHYTTLIKVCKQAVN</sequence>
<dbReference type="AlphaFoldDB" id="A0A0A9BVS8"/>
<reference evidence="1" key="2">
    <citation type="journal article" date="2015" name="Data Brief">
        <title>Shoot transcriptome of the giant reed, Arundo donax.</title>
        <authorList>
            <person name="Barrero R.A."/>
            <person name="Guerrero F.D."/>
            <person name="Moolhuijzen P."/>
            <person name="Goolsby J.A."/>
            <person name="Tidwell J."/>
            <person name="Bellgard S.E."/>
            <person name="Bellgard M.I."/>
        </authorList>
    </citation>
    <scope>NUCLEOTIDE SEQUENCE</scope>
    <source>
        <tissue evidence="1">Shoot tissue taken approximately 20 cm above the soil surface</tissue>
    </source>
</reference>
<evidence type="ECO:0000313" key="1">
    <source>
        <dbReference type="EMBL" id="JAD68104.1"/>
    </source>
</evidence>
<proteinExistence type="predicted"/>
<accession>A0A0A9BVS8</accession>
<organism evidence="1">
    <name type="scientific">Arundo donax</name>
    <name type="common">Giant reed</name>
    <name type="synonym">Donax arundinaceus</name>
    <dbReference type="NCBI Taxonomy" id="35708"/>
    <lineage>
        <taxon>Eukaryota</taxon>
        <taxon>Viridiplantae</taxon>
        <taxon>Streptophyta</taxon>
        <taxon>Embryophyta</taxon>
        <taxon>Tracheophyta</taxon>
        <taxon>Spermatophyta</taxon>
        <taxon>Magnoliopsida</taxon>
        <taxon>Liliopsida</taxon>
        <taxon>Poales</taxon>
        <taxon>Poaceae</taxon>
        <taxon>PACMAD clade</taxon>
        <taxon>Arundinoideae</taxon>
        <taxon>Arundineae</taxon>
        <taxon>Arundo</taxon>
    </lineage>
</organism>
<name>A0A0A9BVS8_ARUDO</name>
<dbReference type="EMBL" id="GBRH01229791">
    <property type="protein sequence ID" value="JAD68104.1"/>
    <property type="molecule type" value="Transcribed_RNA"/>
</dbReference>
<protein>
    <submittedName>
        <fullName evidence="1">Uncharacterized protein</fullName>
    </submittedName>
</protein>